<dbReference type="GO" id="GO:0046872">
    <property type="term" value="F:metal ion binding"/>
    <property type="evidence" value="ECO:0007669"/>
    <property type="project" value="UniProtKB-KW"/>
</dbReference>
<evidence type="ECO:0000256" key="3">
    <source>
        <dbReference type="ARBA" id="ARBA00022621"/>
    </source>
</evidence>
<dbReference type="InterPro" id="IPR044399">
    <property type="entry name" value="Mb-like_M"/>
</dbReference>
<sequence>MKFLIVLALIGAASAAINPLSEAQAGLVQAAWGKVKTSEVDILAAVFAAYPDIQAKFPAFVGQDLAAVRGSAAFALHATRIVSFISEVVALAGNQAALPAVKTLVNELGQNHKNRGITEAQFNEFRTALTSYVSANAPWGDNVAAAWNQALDNVYFIIFSNLNGNPVA</sequence>
<dbReference type="InterPro" id="IPR009050">
    <property type="entry name" value="Globin-like_sf"/>
</dbReference>
<accession>V5YM35</accession>
<dbReference type="AlphaFoldDB" id="V5YM35"/>
<dbReference type="InterPro" id="IPR002336">
    <property type="entry name" value="Erythrocruorin"/>
</dbReference>
<evidence type="ECO:0000256" key="7">
    <source>
        <dbReference type="SAM" id="SignalP"/>
    </source>
</evidence>
<feature type="domain" description="Globin" evidence="8">
    <location>
        <begin position="19"/>
        <end position="163"/>
    </location>
</feature>
<keyword evidence="1 6" id="KW-0813">Transport</keyword>
<dbReference type="CDD" id="cd01040">
    <property type="entry name" value="Mb-like"/>
    <property type="match status" value="1"/>
</dbReference>
<protein>
    <submittedName>
        <fullName evidence="9">Globin</fullName>
    </submittedName>
</protein>
<dbReference type="GO" id="GO:0005576">
    <property type="term" value="C:extracellular region"/>
    <property type="evidence" value="ECO:0007669"/>
    <property type="project" value="InterPro"/>
</dbReference>
<keyword evidence="2 6" id="KW-0349">Heme</keyword>
<keyword evidence="4" id="KW-0479">Metal-binding</keyword>
<dbReference type="InterPro" id="IPR000971">
    <property type="entry name" value="Globin"/>
</dbReference>
<evidence type="ECO:0000256" key="2">
    <source>
        <dbReference type="ARBA" id="ARBA00022617"/>
    </source>
</evidence>
<dbReference type="SUPFAM" id="SSF46458">
    <property type="entry name" value="Globin-like"/>
    <property type="match status" value="1"/>
</dbReference>
<feature type="chain" id="PRO_5013085018" evidence="7">
    <location>
        <begin position="16"/>
        <end position="168"/>
    </location>
</feature>
<dbReference type="GO" id="GO:0020037">
    <property type="term" value="F:heme binding"/>
    <property type="evidence" value="ECO:0007669"/>
    <property type="project" value="InterPro"/>
</dbReference>
<dbReference type="PANTHER" id="PTHR47217">
    <property type="entry name" value="GLOBIN-LIKE PROTEIN"/>
    <property type="match status" value="1"/>
</dbReference>
<proteinExistence type="evidence at transcript level"/>
<comment type="similarity">
    <text evidence="6">Belongs to the globin family.</text>
</comment>
<evidence type="ECO:0000313" key="9">
    <source>
        <dbReference type="EMBL" id="BAO18437.1"/>
    </source>
</evidence>
<name>V5YM35_9DIPT</name>
<dbReference type="GO" id="GO:0005833">
    <property type="term" value="C:hemoglobin complex"/>
    <property type="evidence" value="ECO:0007669"/>
    <property type="project" value="InterPro"/>
</dbReference>
<dbReference type="PRINTS" id="PR00611">
    <property type="entry name" value="ERYTHCRUORIN"/>
</dbReference>
<evidence type="ECO:0000256" key="4">
    <source>
        <dbReference type="ARBA" id="ARBA00022723"/>
    </source>
</evidence>
<organism evidence="9">
    <name type="scientific">Polypedilum nubifer</name>
    <dbReference type="NCBI Taxonomy" id="54969"/>
    <lineage>
        <taxon>Eukaryota</taxon>
        <taxon>Metazoa</taxon>
        <taxon>Ecdysozoa</taxon>
        <taxon>Arthropoda</taxon>
        <taxon>Hexapoda</taxon>
        <taxon>Insecta</taxon>
        <taxon>Pterygota</taxon>
        <taxon>Neoptera</taxon>
        <taxon>Endopterygota</taxon>
        <taxon>Diptera</taxon>
        <taxon>Nematocera</taxon>
        <taxon>Chironomoidea</taxon>
        <taxon>Chironomidae</taxon>
        <taxon>Chironominae</taxon>
        <taxon>Polypedilum</taxon>
        <taxon>Polypedilum</taxon>
    </lineage>
</organism>
<dbReference type="Gene3D" id="1.10.490.10">
    <property type="entry name" value="Globins"/>
    <property type="match status" value="1"/>
</dbReference>
<dbReference type="EMBL" id="AB872478">
    <property type="protein sequence ID" value="BAO18437.1"/>
    <property type="molecule type" value="mRNA"/>
</dbReference>
<evidence type="ECO:0000256" key="6">
    <source>
        <dbReference type="RuleBase" id="RU000356"/>
    </source>
</evidence>
<gene>
    <name evidence="9" type="primary">PnHb8</name>
</gene>
<feature type="signal peptide" evidence="7">
    <location>
        <begin position="1"/>
        <end position="15"/>
    </location>
</feature>
<dbReference type="PANTHER" id="PTHR47217:SF1">
    <property type="entry name" value="GLOBIN-LIKE PROTEIN"/>
    <property type="match status" value="1"/>
</dbReference>
<keyword evidence="5" id="KW-0408">Iron</keyword>
<dbReference type="InterPro" id="IPR012292">
    <property type="entry name" value="Globin/Proto"/>
</dbReference>
<keyword evidence="3 6" id="KW-0561">Oxygen transport</keyword>
<keyword evidence="7" id="KW-0732">Signal</keyword>
<dbReference type="PROSITE" id="PS01033">
    <property type="entry name" value="GLOBIN"/>
    <property type="match status" value="1"/>
</dbReference>
<evidence type="ECO:0000256" key="1">
    <source>
        <dbReference type="ARBA" id="ARBA00022448"/>
    </source>
</evidence>
<dbReference type="GO" id="GO:0005344">
    <property type="term" value="F:oxygen carrier activity"/>
    <property type="evidence" value="ECO:0007669"/>
    <property type="project" value="UniProtKB-KW"/>
</dbReference>
<reference evidence="9" key="1">
    <citation type="submission" date="2013-11" db="EMBL/GenBank/DDBJ databases">
        <title>The genome of the anhydrobiotic midge reveals evolution of complete desiccation tolerance.</title>
        <authorList>
            <person name="Gusev O."/>
            <person name="Suetsugu Y."/>
            <person name="Cornette R."/>
            <person name="Kawashima T."/>
            <person name="Logacheva M."/>
            <person name="Kondrashov A."/>
            <person name="Penin A."/>
            <person name="Hatanaka R."/>
            <person name="Kikuta S."/>
            <person name="Shimura S."/>
            <person name="Katayose Y."/>
            <person name="Matsumoto T."/>
            <person name="Shagimardanova E."/>
            <person name="Alexeev D."/>
            <person name="Govorun V."/>
            <person name="Wisecaver J."/>
            <person name="Mikheyev A."/>
            <person name="Koyanagi R."/>
            <person name="Nishiyama T."/>
            <person name="Shigenobu S."/>
            <person name="Shibata F.T."/>
            <person name="Galygina V."/>
            <person name="Hasebe M."/>
            <person name="Okuda T."/>
            <person name="Satoh N."/>
            <person name="Kikawada T."/>
        </authorList>
    </citation>
    <scope>NUCLEOTIDE SEQUENCE</scope>
</reference>
<evidence type="ECO:0000259" key="8">
    <source>
        <dbReference type="PROSITE" id="PS01033"/>
    </source>
</evidence>
<evidence type="ECO:0000256" key="5">
    <source>
        <dbReference type="ARBA" id="ARBA00023004"/>
    </source>
</evidence>
<dbReference type="Pfam" id="PF00042">
    <property type="entry name" value="Globin"/>
    <property type="match status" value="1"/>
</dbReference>
<dbReference type="GO" id="GO:0019825">
    <property type="term" value="F:oxygen binding"/>
    <property type="evidence" value="ECO:0007669"/>
    <property type="project" value="InterPro"/>
</dbReference>